<dbReference type="Pfam" id="PF00805">
    <property type="entry name" value="Pentapeptide"/>
    <property type="match status" value="1"/>
</dbReference>
<sequence>MNILPPGTTAPVPDQNRLRADCSRCFALCCTAFGFTRSADFAIDKPPASPCPNLAADFSCTIHDRLRPRGFRGCTVFDCFGAGQAVSQGLFQGVSWRASPESAPAMFSAFKIMKQLHEMLWHLAGAEARVFSPDTAAEVRELRTELASAADGNLQDLLDLDLDVLHRRAGGLLREVSAEVRAGYFAADGDPEAGRLHAGADLAGARLRGRRLCGADLRGACLIGADLRDTDLAGADLLGADLRDARLDGANLTGVLFLTQAQVSAARGTLATRLPPMLDHPDHWKRS</sequence>
<evidence type="ECO:0000313" key="2">
    <source>
        <dbReference type="Proteomes" id="UP000294621"/>
    </source>
</evidence>
<accession>A0A4R5XXP3</accession>
<organism evidence="1 2">
    <name type="scientific">Arthrobacter nitrophenolicus</name>
    <dbReference type="NCBI Taxonomy" id="683150"/>
    <lineage>
        <taxon>Bacteria</taxon>
        <taxon>Bacillati</taxon>
        <taxon>Actinomycetota</taxon>
        <taxon>Actinomycetes</taxon>
        <taxon>Micrococcales</taxon>
        <taxon>Micrococcaceae</taxon>
        <taxon>Arthrobacter</taxon>
    </lineage>
</organism>
<dbReference type="OrthoDB" id="154708at2"/>
<dbReference type="STRING" id="683150.G205_13287"/>
<dbReference type="AlphaFoldDB" id="A0A4R5XXP3"/>
<dbReference type="InterPro" id="IPR001646">
    <property type="entry name" value="5peptide_repeat"/>
</dbReference>
<proteinExistence type="predicted"/>
<dbReference type="SUPFAM" id="SSF141571">
    <property type="entry name" value="Pentapeptide repeat-like"/>
    <property type="match status" value="1"/>
</dbReference>
<name>A0A4R5XXP3_9MICC</name>
<dbReference type="InterPro" id="IPR051082">
    <property type="entry name" value="Pentapeptide-BTB/POZ_domain"/>
</dbReference>
<dbReference type="PANTHER" id="PTHR14136">
    <property type="entry name" value="BTB_POZ DOMAIN-CONTAINING PROTEIN KCTD9"/>
    <property type="match status" value="1"/>
</dbReference>
<dbReference type="Proteomes" id="UP000294621">
    <property type="component" value="Unassembled WGS sequence"/>
</dbReference>
<dbReference type="RefSeq" id="WP_133350231.1">
    <property type="nucleotide sequence ID" value="NZ_SMZQ01000008.1"/>
</dbReference>
<dbReference type="EMBL" id="SMZQ01000008">
    <property type="protein sequence ID" value="TDL35755.1"/>
    <property type="molecule type" value="Genomic_DNA"/>
</dbReference>
<comment type="caution">
    <text evidence="1">The sequence shown here is derived from an EMBL/GenBank/DDBJ whole genome shotgun (WGS) entry which is preliminary data.</text>
</comment>
<gene>
    <name evidence="1" type="ORF">E2R57_14480</name>
</gene>
<evidence type="ECO:0000313" key="1">
    <source>
        <dbReference type="EMBL" id="TDL35755.1"/>
    </source>
</evidence>
<reference evidence="1 2" key="1">
    <citation type="submission" date="2019-03" db="EMBL/GenBank/DDBJ databases">
        <title>Genome Sequencing and Assembly of Various Microbes Isolated from Partially Reclaimed Soil and Acid Mine Drainage (AMD) Site.</title>
        <authorList>
            <person name="Steinbock B."/>
            <person name="Bechtold R."/>
            <person name="Sevigny J.L."/>
            <person name="Thomas D."/>
            <person name="Cuthill L.R."/>
            <person name="Aveiro Johannsen E.J."/>
            <person name="Thomas K."/>
            <person name="Ghosh A."/>
        </authorList>
    </citation>
    <scope>NUCLEOTIDE SEQUENCE [LARGE SCALE GENOMIC DNA]</scope>
    <source>
        <strain evidence="1 2">S-A1</strain>
    </source>
</reference>
<dbReference type="Gene3D" id="2.160.20.80">
    <property type="entry name" value="E3 ubiquitin-protein ligase SopA"/>
    <property type="match status" value="1"/>
</dbReference>
<protein>
    <submittedName>
        <fullName evidence="1">Pentapeptide repeat-containing protein</fullName>
    </submittedName>
</protein>
<dbReference type="PANTHER" id="PTHR14136:SF17">
    <property type="entry name" value="BTB_POZ DOMAIN-CONTAINING PROTEIN KCTD9"/>
    <property type="match status" value="1"/>
</dbReference>